<reference evidence="3 4" key="2">
    <citation type="journal article" date="2016" name="Genome Announc.">
        <title>Draft Genome Sequence of Erythromycin- and Oxytetracycline-Sensitive Nocardia seriolae Strain U-1 (NBRC 110359).</title>
        <authorList>
            <person name="Imajoh M."/>
            <person name="Sukeda M."/>
            <person name="Shimizu M."/>
            <person name="Yamane J."/>
            <person name="Ohnishi K."/>
            <person name="Oshima S."/>
        </authorList>
    </citation>
    <scope>NUCLEOTIDE SEQUENCE [LARGE SCALE GENOMIC DNA]</scope>
    <source>
        <strain evidence="3 4">U-1</strain>
    </source>
</reference>
<reference evidence="4" key="1">
    <citation type="submission" date="2015-07" db="EMBL/GenBank/DDBJ databases">
        <title>Nocardia seriolae U-1 whole genome shotgun sequence.</title>
        <authorList>
            <person name="Imajoh M."/>
            <person name="Fukumoto Y."/>
            <person name="Sukeda M."/>
            <person name="Yamane J."/>
            <person name="Yamasaki K."/>
            <person name="Shimizu M."/>
            <person name="Ohnishi K."/>
            <person name="Oshima S."/>
        </authorList>
    </citation>
    <scope>NUCLEOTIDE SEQUENCE [LARGE SCALE GENOMIC DNA]</scope>
    <source>
        <strain evidence="4">U-1</strain>
    </source>
</reference>
<evidence type="ECO:0000313" key="5">
    <source>
        <dbReference type="Proteomes" id="UP000180166"/>
    </source>
</evidence>
<reference evidence="2 5" key="3">
    <citation type="submission" date="2016-10" db="EMBL/GenBank/DDBJ databases">
        <title>Genome sequence of Nocardia seriolae strain EM150506, isolated from Anguila japonica.</title>
        <authorList>
            <person name="Han H.-J."/>
        </authorList>
    </citation>
    <scope>NUCLEOTIDE SEQUENCE [LARGE SCALE GENOMIC DNA]</scope>
    <source>
        <strain evidence="2 5">EM150506</strain>
    </source>
</reference>
<feature type="signal peptide" evidence="1">
    <location>
        <begin position="1"/>
        <end position="17"/>
    </location>
</feature>
<evidence type="ECO:0000256" key="1">
    <source>
        <dbReference type="SAM" id="SignalP"/>
    </source>
</evidence>
<dbReference type="AlphaFoldDB" id="A0A0B8NDL8"/>
<dbReference type="Proteomes" id="UP000037179">
    <property type="component" value="Unassembled WGS sequence"/>
</dbReference>
<evidence type="ECO:0000313" key="4">
    <source>
        <dbReference type="Proteomes" id="UP000037179"/>
    </source>
</evidence>
<dbReference type="KEGG" id="nsr:NS506_01808"/>
<dbReference type="Proteomes" id="UP000180166">
    <property type="component" value="Chromosome"/>
</dbReference>
<dbReference type="InterPro" id="IPR021373">
    <property type="entry name" value="DUF2993"/>
</dbReference>
<protein>
    <submittedName>
        <fullName evidence="3">Uncharacterized protein</fullName>
    </submittedName>
</protein>
<accession>A0A0B8NDL8</accession>
<dbReference type="OrthoDB" id="3215846at2"/>
<sequence length="167" mass="17685">MRTLLIVLILICGLAVAADFGAAAYADNATGQAMRNTANLGSDPAVHIKGFPFLLQVAEGKYDNVEVRANHVGTDKFGFVDVEADLHGAEVPFGDLTSRQLHKIHVDRLEATVRFDATRPLVLLDVSGLLPFGVVPTGLHLNNGKVVVTGSGTNVTVDIDKLKSGRG</sequence>
<name>A0A0B8NDL8_9NOCA</name>
<dbReference type="EMBL" id="CP017839">
    <property type="protein sequence ID" value="APA95876.1"/>
    <property type="molecule type" value="Genomic_DNA"/>
</dbReference>
<keyword evidence="1" id="KW-0732">Signal</keyword>
<dbReference type="RefSeq" id="WP_052086965.1">
    <property type="nucleotide sequence ID" value="NZ_AP017900.1"/>
</dbReference>
<organism evidence="3 4">
    <name type="scientific">Nocardia seriolae</name>
    <dbReference type="NCBI Taxonomy" id="37332"/>
    <lineage>
        <taxon>Bacteria</taxon>
        <taxon>Bacillati</taxon>
        <taxon>Actinomycetota</taxon>
        <taxon>Actinomycetes</taxon>
        <taxon>Mycobacteriales</taxon>
        <taxon>Nocardiaceae</taxon>
        <taxon>Nocardia</taxon>
    </lineage>
</organism>
<evidence type="ECO:0000313" key="2">
    <source>
        <dbReference type="EMBL" id="APA95876.1"/>
    </source>
</evidence>
<evidence type="ECO:0000313" key="3">
    <source>
        <dbReference type="EMBL" id="GAP32428.1"/>
    </source>
</evidence>
<feature type="chain" id="PRO_5044541243" evidence="1">
    <location>
        <begin position="18"/>
        <end position="167"/>
    </location>
</feature>
<gene>
    <name evidence="2" type="ORF">NS506_01808</name>
    <name evidence="3" type="ORF">NSK11_contig00157-0019</name>
</gene>
<keyword evidence="4" id="KW-1185">Reference proteome</keyword>
<proteinExistence type="predicted"/>
<dbReference type="Pfam" id="PF11209">
    <property type="entry name" value="LmeA"/>
    <property type="match status" value="1"/>
</dbReference>
<dbReference type="EMBL" id="BBYQ01000157">
    <property type="protein sequence ID" value="GAP32428.1"/>
    <property type="molecule type" value="Genomic_DNA"/>
</dbReference>